<sequence>MRVTTYDDTAAAAVARIARACHEADGRDPLDEAARLHLAHHGLRASALWLSADGFALARSVTGHVELDLAVAPGGRRTGEGTALLAAALAEVGAREVRAWSHGDHPGAAALAAATGFRRDRELLVLARPLPVEDGREQDLRIRAWQPGDAPELLRVNAAAFAHHPEQGGMDATNLAERMAEPWFDPAGLLVAMDGERMLGFHWTKVHGHAGDGEVYVVAVDPPAHARGVGGALLRAGLRHLAAAGARRVFLYVEADNAPALALYRGLGFSTDHAHVQYVRP</sequence>
<dbReference type="InterPro" id="IPR000182">
    <property type="entry name" value="GNAT_dom"/>
</dbReference>
<feature type="binding site" evidence="4">
    <location>
        <position position="214"/>
    </location>
    <ligand>
        <name>1D-myo-inositol 2-(L-cysteinylamino)-2-deoxy-alpha-D-glucopyranoside</name>
        <dbReference type="ChEBI" id="CHEBI:58887"/>
    </ligand>
</feature>
<keyword evidence="2 4" id="KW-0677">Repeat</keyword>
<reference evidence="6 7" key="1">
    <citation type="submission" date="2023-07" db="EMBL/GenBank/DDBJ databases">
        <title>Nocardioides sp. nov WY-20 isolated from soil.</title>
        <authorList>
            <person name="Liu B."/>
            <person name="Wan Y."/>
        </authorList>
    </citation>
    <scope>NUCLEOTIDE SEQUENCE [LARGE SCALE GENOMIC DNA]</scope>
    <source>
        <strain evidence="6 7">WY-20</strain>
    </source>
</reference>
<dbReference type="CDD" id="cd04301">
    <property type="entry name" value="NAT_SF"/>
    <property type="match status" value="1"/>
</dbReference>
<evidence type="ECO:0000256" key="2">
    <source>
        <dbReference type="ARBA" id="ARBA00022737"/>
    </source>
</evidence>
<dbReference type="Gene3D" id="3.40.630.30">
    <property type="match status" value="1"/>
</dbReference>
<evidence type="ECO:0000313" key="6">
    <source>
        <dbReference type="EMBL" id="MDO7867867.1"/>
    </source>
</evidence>
<evidence type="ECO:0000256" key="1">
    <source>
        <dbReference type="ARBA" id="ARBA00022679"/>
    </source>
</evidence>
<comment type="function">
    <text evidence="4">Catalyzes the transfer of acetyl from acetyl-CoA to desacetylmycothiol (Cys-GlcN-Ins) to form mycothiol.</text>
</comment>
<feature type="binding site" evidence="4">
    <location>
        <position position="32"/>
    </location>
    <ligand>
        <name>1D-myo-inositol 2-(L-cysteinylamino)-2-deoxy-alpha-D-glucopyranoside</name>
        <dbReference type="ChEBI" id="CHEBI:58887"/>
    </ligand>
</feature>
<dbReference type="EMBL" id="JAUQTA010000001">
    <property type="protein sequence ID" value="MDO7867867.1"/>
    <property type="molecule type" value="Genomic_DNA"/>
</dbReference>
<proteinExistence type="inferred from homology"/>
<gene>
    <name evidence="4 6" type="primary">mshD</name>
    <name evidence="6" type="ORF">Q5722_05730</name>
</gene>
<evidence type="ECO:0000256" key="4">
    <source>
        <dbReference type="HAMAP-Rule" id="MF_01698"/>
    </source>
</evidence>
<dbReference type="Proteomes" id="UP001233314">
    <property type="component" value="Unassembled WGS sequence"/>
</dbReference>
<accession>A0ABT9AZ51</accession>
<comment type="caution">
    <text evidence="4">Lacks conserved residue(s) required for the propagation of feature annotation.</text>
</comment>
<feature type="binding site" evidence="4">
    <location>
        <begin position="69"/>
        <end position="71"/>
    </location>
    <ligand>
        <name>acetyl-CoA</name>
        <dbReference type="ChEBI" id="CHEBI:57288"/>
        <label>1</label>
    </ligand>
</feature>
<organism evidence="6 7">
    <name type="scientific">Nocardioides jiangxiensis</name>
    <dbReference type="NCBI Taxonomy" id="3064524"/>
    <lineage>
        <taxon>Bacteria</taxon>
        <taxon>Bacillati</taxon>
        <taxon>Actinomycetota</taxon>
        <taxon>Actinomycetes</taxon>
        <taxon>Propionibacteriales</taxon>
        <taxon>Nocardioidaceae</taxon>
        <taxon>Nocardioides</taxon>
    </lineage>
</organism>
<keyword evidence="3 4" id="KW-0012">Acyltransferase</keyword>
<feature type="binding site" evidence="4">
    <location>
        <position position="166"/>
    </location>
    <ligand>
        <name>1D-myo-inositol 2-(L-cysteinylamino)-2-deoxy-alpha-D-glucopyranoside</name>
        <dbReference type="ChEBI" id="CHEBI:58887"/>
    </ligand>
</feature>
<dbReference type="InterPro" id="IPR017813">
    <property type="entry name" value="Mycothiol_AcTrfase"/>
</dbReference>
<comment type="similarity">
    <text evidence="4">Belongs to the acetyltransferase family. MshD subfamily.</text>
</comment>
<comment type="subunit">
    <text evidence="4">Monomer.</text>
</comment>
<feature type="binding site" evidence="4">
    <location>
        <position position="252"/>
    </location>
    <ligand>
        <name>1D-myo-inositol 2-(L-cysteinylamino)-2-deoxy-alpha-D-glucopyranoside</name>
        <dbReference type="ChEBI" id="CHEBI:58887"/>
    </ligand>
</feature>
<dbReference type="NCBIfam" id="TIGR03448">
    <property type="entry name" value="mycothiol_MshD"/>
    <property type="match status" value="1"/>
</dbReference>
<feature type="domain" description="N-acetyltransferase" evidence="5">
    <location>
        <begin position="140"/>
        <end position="281"/>
    </location>
</feature>
<dbReference type="EC" id="2.3.1.189" evidence="4"/>
<keyword evidence="1 4" id="KW-0808">Transferase</keyword>
<comment type="caution">
    <text evidence="6">The sequence shown here is derived from an EMBL/GenBank/DDBJ whole genome shotgun (WGS) entry which is preliminary data.</text>
</comment>
<feature type="binding site" evidence="4">
    <location>
        <position position="205"/>
    </location>
    <ligand>
        <name>1D-myo-inositol 2-(L-cysteinylamino)-2-deoxy-alpha-D-glucopyranoside</name>
        <dbReference type="ChEBI" id="CHEBI:58887"/>
    </ligand>
</feature>
<dbReference type="PANTHER" id="PTHR43877">
    <property type="entry name" value="AMINOALKYLPHOSPHONATE N-ACETYLTRANSFERASE-RELATED-RELATED"/>
    <property type="match status" value="1"/>
</dbReference>
<dbReference type="InterPro" id="IPR050832">
    <property type="entry name" value="Bact_Acetyltransf"/>
</dbReference>
<name>A0ABT9AZ51_9ACTN</name>
<dbReference type="PIRSF" id="PIRSF021524">
    <property type="entry name" value="MSH_acetyltransferase"/>
    <property type="match status" value="1"/>
</dbReference>
<protein>
    <recommendedName>
        <fullName evidence="4">Mycothiol acetyltransferase</fullName>
        <shortName evidence="4">MSH acetyltransferase</shortName>
        <ecNumber evidence="4">2.3.1.189</ecNumber>
    </recommendedName>
    <alternativeName>
        <fullName evidence="4">Mycothiol synthase</fullName>
    </alternativeName>
</protein>
<keyword evidence="7" id="KW-1185">Reference proteome</keyword>
<dbReference type="HAMAP" id="MF_01698">
    <property type="entry name" value="MshD"/>
    <property type="match status" value="1"/>
</dbReference>
<dbReference type="RefSeq" id="WP_305027250.1">
    <property type="nucleotide sequence ID" value="NZ_JAUQTA010000001.1"/>
</dbReference>
<dbReference type="PROSITE" id="PS51186">
    <property type="entry name" value="GNAT"/>
    <property type="match status" value="2"/>
</dbReference>
<dbReference type="GO" id="GO:0035447">
    <property type="term" value="F:mycothiol synthase activity"/>
    <property type="evidence" value="ECO:0007669"/>
    <property type="project" value="UniProtKB-EC"/>
</dbReference>
<comment type="catalytic activity">
    <reaction evidence="4">
        <text>1D-myo-inositol 2-(L-cysteinylamino)-2-deoxy-alpha-D-glucopyranoside + acetyl-CoA = mycothiol + CoA + H(+)</text>
        <dbReference type="Rhea" id="RHEA:26172"/>
        <dbReference type="ChEBI" id="CHEBI:15378"/>
        <dbReference type="ChEBI" id="CHEBI:16768"/>
        <dbReference type="ChEBI" id="CHEBI:57287"/>
        <dbReference type="ChEBI" id="CHEBI:57288"/>
        <dbReference type="ChEBI" id="CHEBI:58887"/>
        <dbReference type="EC" id="2.3.1.189"/>
    </reaction>
</comment>
<dbReference type="SUPFAM" id="SSF55729">
    <property type="entry name" value="Acyl-CoA N-acyltransferases (Nat)"/>
    <property type="match status" value="1"/>
</dbReference>
<feature type="domain" description="N-acetyltransferase" evidence="5">
    <location>
        <begin position="1"/>
        <end position="131"/>
    </location>
</feature>
<evidence type="ECO:0000313" key="7">
    <source>
        <dbReference type="Proteomes" id="UP001233314"/>
    </source>
</evidence>
<feature type="binding site" evidence="4">
    <location>
        <begin position="218"/>
        <end position="220"/>
    </location>
    <ligand>
        <name>acetyl-CoA</name>
        <dbReference type="ChEBI" id="CHEBI:57288"/>
        <label>2</label>
    </ligand>
</feature>
<evidence type="ECO:0000256" key="3">
    <source>
        <dbReference type="ARBA" id="ARBA00023315"/>
    </source>
</evidence>
<dbReference type="InterPro" id="IPR016181">
    <property type="entry name" value="Acyl_CoA_acyltransferase"/>
</dbReference>
<dbReference type="Pfam" id="PF00583">
    <property type="entry name" value="Acetyltransf_1"/>
    <property type="match status" value="1"/>
</dbReference>
<evidence type="ECO:0000259" key="5">
    <source>
        <dbReference type="PROSITE" id="PS51186"/>
    </source>
</evidence>